<evidence type="ECO:0000313" key="2">
    <source>
        <dbReference type="Proteomes" id="UP000244336"/>
    </source>
</evidence>
<dbReference type="AlphaFoldDB" id="A0A2T7EDL8"/>
<protein>
    <submittedName>
        <fullName evidence="1">Uncharacterized protein</fullName>
    </submittedName>
</protein>
<sequence>MQNIRFTDSEHKNGSNGKMHSGNLFVQFIWVRLIGHPEYRSVLGLEIQTKNFQALGRIAEFGSACFLQLAQHIEFVQNFAY</sequence>
<keyword evidence="2" id="KW-1185">Reference proteome</keyword>
<gene>
    <name evidence="1" type="ORF">GQ55_3G264500</name>
</gene>
<reference evidence="1 2" key="1">
    <citation type="submission" date="2018-04" db="EMBL/GenBank/DDBJ databases">
        <title>WGS assembly of Panicum hallii var. hallii HAL2.</title>
        <authorList>
            <person name="Lovell J."/>
            <person name="Jenkins J."/>
            <person name="Lowry D."/>
            <person name="Mamidi S."/>
            <person name="Sreedasyam A."/>
            <person name="Weng X."/>
            <person name="Barry K."/>
            <person name="Bonette J."/>
            <person name="Campitelli B."/>
            <person name="Daum C."/>
            <person name="Gordon S."/>
            <person name="Gould B."/>
            <person name="Lipzen A."/>
            <person name="MacQueen A."/>
            <person name="Palacio-Mejia J."/>
            <person name="Plott C."/>
            <person name="Shakirov E."/>
            <person name="Shu S."/>
            <person name="Yoshinaga Y."/>
            <person name="Zane M."/>
            <person name="Rokhsar D."/>
            <person name="Grimwood J."/>
            <person name="Schmutz J."/>
            <person name="Juenger T."/>
        </authorList>
    </citation>
    <scope>NUCLEOTIDE SEQUENCE [LARGE SCALE GENOMIC DNA]</scope>
    <source>
        <strain evidence="2">cv. HAL2</strain>
    </source>
</reference>
<name>A0A2T7EDL8_9POAL</name>
<dbReference type="EMBL" id="CM009751">
    <property type="protein sequence ID" value="PUZ65922.1"/>
    <property type="molecule type" value="Genomic_DNA"/>
</dbReference>
<accession>A0A2T7EDL8</accession>
<evidence type="ECO:0000313" key="1">
    <source>
        <dbReference type="EMBL" id="PUZ65922.1"/>
    </source>
</evidence>
<dbReference type="Gramene" id="PUZ65922">
    <property type="protein sequence ID" value="PUZ65922"/>
    <property type="gene ID" value="GQ55_3G264500"/>
</dbReference>
<proteinExistence type="predicted"/>
<organism evidence="1 2">
    <name type="scientific">Panicum hallii var. hallii</name>
    <dbReference type="NCBI Taxonomy" id="1504633"/>
    <lineage>
        <taxon>Eukaryota</taxon>
        <taxon>Viridiplantae</taxon>
        <taxon>Streptophyta</taxon>
        <taxon>Embryophyta</taxon>
        <taxon>Tracheophyta</taxon>
        <taxon>Spermatophyta</taxon>
        <taxon>Magnoliopsida</taxon>
        <taxon>Liliopsida</taxon>
        <taxon>Poales</taxon>
        <taxon>Poaceae</taxon>
        <taxon>PACMAD clade</taxon>
        <taxon>Panicoideae</taxon>
        <taxon>Panicodae</taxon>
        <taxon>Paniceae</taxon>
        <taxon>Panicinae</taxon>
        <taxon>Panicum</taxon>
        <taxon>Panicum sect. Panicum</taxon>
    </lineage>
</organism>
<dbReference type="Proteomes" id="UP000244336">
    <property type="component" value="Chromosome 3"/>
</dbReference>